<name>A0ACC4D1K9_POPAL</name>
<proteinExistence type="predicted"/>
<comment type="caution">
    <text evidence="1">The sequence shown here is derived from an EMBL/GenBank/DDBJ whole genome shotgun (WGS) entry which is preliminary data.</text>
</comment>
<keyword evidence="2" id="KW-1185">Reference proteome</keyword>
<sequence length="158" mass="17865">MIKCSLFRFGDGEKTKSDRPSRADLDGDRVFLLFFVKTLADKLVKVSIANTSLDLVELEESFSICKERGGCIIFNLGRLRNEKVSDLSSSDGTSSIRSISFHVAGYWVLFKTSTTFNSIYKSPQPRTSSDGMSERLRQNKYFQTKDPQLARRASVEED</sequence>
<dbReference type="EMBL" id="RCHU02000001">
    <property type="protein sequence ID" value="KAL3611249.1"/>
    <property type="molecule type" value="Genomic_DNA"/>
</dbReference>
<dbReference type="Proteomes" id="UP000309997">
    <property type="component" value="Unassembled WGS sequence"/>
</dbReference>
<evidence type="ECO:0000313" key="2">
    <source>
        <dbReference type="Proteomes" id="UP000309997"/>
    </source>
</evidence>
<gene>
    <name evidence="1" type="ORF">D5086_002269</name>
</gene>
<reference evidence="1 2" key="1">
    <citation type="journal article" date="2024" name="Plant Biotechnol. J.">
        <title>Genome and CRISPR/Cas9 system of a widespread forest tree (Populus alba) in the world.</title>
        <authorList>
            <person name="Liu Y.J."/>
            <person name="Jiang P.F."/>
            <person name="Han X.M."/>
            <person name="Li X.Y."/>
            <person name="Wang H.M."/>
            <person name="Wang Y.J."/>
            <person name="Wang X.X."/>
            <person name="Zeng Q.Y."/>
        </authorList>
    </citation>
    <scope>NUCLEOTIDE SEQUENCE [LARGE SCALE GENOMIC DNA]</scope>
    <source>
        <strain evidence="2">cv. PAL-ZL1</strain>
    </source>
</reference>
<organism evidence="1 2">
    <name type="scientific">Populus alba</name>
    <name type="common">White poplar</name>
    <dbReference type="NCBI Taxonomy" id="43335"/>
    <lineage>
        <taxon>Eukaryota</taxon>
        <taxon>Viridiplantae</taxon>
        <taxon>Streptophyta</taxon>
        <taxon>Embryophyta</taxon>
        <taxon>Tracheophyta</taxon>
        <taxon>Spermatophyta</taxon>
        <taxon>Magnoliopsida</taxon>
        <taxon>eudicotyledons</taxon>
        <taxon>Gunneridae</taxon>
        <taxon>Pentapetalae</taxon>
        <taxon>rosids</taxon>
        <taxon>fabids</taxon>
        <taxon>Malpighiales</taxon>
        <taxon>Salicaceae</taxon>
        <taxon>Saliceae</taxon>
        <taxon>Populus</taxon>
    </lineage>
</organism>
<accession>A0ACC4D1K9</accession>
<protein>
    <submittedName>
        <fullName evidence="1">Uncharacterized protein</fullName>
    </submittedName>
</protein>
<evidence type="ECO:0000313" key="1">
    <source>
        <dbReference type="EMBL" id="KAL3611249.1"/>
    </source>
</evidence>